<dbReference type="Pfam" id="PF13966">
    <property type="entry name" value="zf-RVT"/>
    <property type="match status" value="1"/>
</dbReference>
<dbReference type="EMBL" id="BPVZ01000037">
    <property type="protein sequence ID" value="GKV12719.1"/>
    <property type="molecule type" value="Genomic_DNA"/>
</dbReference>
<dbReference type="Proteomes" id="UP001054252">
    <property type="component" value="Unassembled WGS sequence"/>
</dbReference>
<dbReference type="SUPFAM" id="SSF53098">
    <property type="entry name" value="Ribonuclease H-like"/>
    <property type="match status" value="1"/>
</dbReference>
<dbReference type="InterPro" id="IPR036397">
    <property type="entry name" value="RNaseH_sf"/>
</dbReference>
<reference evidence="2 3" key="1">
    <citation type="journal article" date="2021" name="Commun. Biol.">
        <title>The genome of Shorea leprosula (Dipterocarpaceae) highlights the ecological relevance of drought in aseasonal tropical rainforests.</title>
        <authorList>
            <person name="Ng K.K.S."/>
            <person name="Kobayashi M.J."/>
            <person name="Fawcett J.A."/>
            <person name="Hatakeyama M."/>
            <person name="Paape T."/>
            <person name="Ng C.H."/>
            <person name="Ang C.C."/>
            <person name="Tnah L.H."/>
            <person name="Lee C.T."/>
            <person name="Nishiyama T."/>
            <person name="Sese J."/>
            <person name="O'Brien M.J."/>
            <person name="Copetti D."/>
            <person name="Mohd Noor M.I."/>
            <person name="Ong R.C."/>
            <person name="Putra M."/>
            <person name="Sireger I.Z."/>
            <person name="Indrioko S."/>
            <person name="Kosugi Y."/>
            <person name="Izuno A."/>
            <person name="Isagi Y."/>
            <person name="Lee S.L."/>
            <person name="Shimizu K.K."/>
        </authorList>
    </citation>
    <scope>NUCLEOTIDE SEQUENCE [LARGE SCALE GENOMIC DNA]</scope>
    <source>
        <strain evidence="2">214</strain>
    </source>
</reference>
<proteinExistence type="predicted"/>
<dbReference type="PROSITE" id="PS50879">
    <property type="entry name" value="RNASE_H_1"/>
    <property type="match status" value="1"/>
</dbReference>
<comment type="caution">
    <text evidence="2">The sequence shown here is derived from an EMBL/GenBank/DDBJ whole genome shotgun (WGS) entry which is preliminary data.</text>
</comment>
<protein>
    <recommendedName>
        <fullName evidence="1">RNase H type-1 domain-containing protein</fullName>
    </recommendedName>
</protein>
<keyword evidence="3" id="KW-1185">Reference proteome</keyword>
<dbReference type="GO" id="GO:0004523">
    <property type="term" value="F:RNA-DNA hybrid ribonuclease activity"/>
    <property type="evidence" value="ECO:0007669"/>
    <property type="project" value="InterPro"/>
</dbReference>
<dbReference type="GO" id="GO:0003676">
    <property type="term" value="F:nucleic acid binding"/>
    <property type="evidence" value="ECO:0007669"/>
    <property type="project" value="InterPro"/>
</dbReference>
<evidence type="ECO:0000313" key="2">
    <source>
        <dbReference type="EMBL" id="GKV12719.1"/>
    </source>
</evidence>
<dbReference type="InterPro" id="IPR053151">
    <property type="entry name" value="RNase_H-like"/>
</dbReference>
<gene>
    <name evidence="2" type="ORF">SLEP1_g23837</name>
</gene>
<evidence type="ECO:0000259" key="1">
    <source>
        <dbReference type="PROSITE" id="PS50879"/>
    </source>
</evidence>
<dbReference type="InterPro" id="IPR002156">
    <property type="entry name" value="RNaseH_domain"/>
</dbReference>
<dbReference type="PANTHER" id="PTHR47723">
    <property type="entry name" value="OS05G0353850 PROTEIN"/>
    <property type="match status" value="1"/>
</dbReference>
<dbReference type="InterPro" id="IPR026960">
    <property type="entry name" value="RVT-Znf"/>
</dbReference>
<name>A0AAV5JMT0_9ROSI</name>
<dbReference type="InterPro" id="IPR044730">
    <property type="entry name" value="RNase_H-like_dom_plant"/>
</dbReference>
<dbReference type="CDD" id="cd06222">
    <property type="entry name" value="RNase_H_like"/>
    <property type="match status" value="1"/>
</dbReference>
<dbReference type="Gene3D" id="3.30.420.10">
    <property type="entry name" value="Ribonuclease H-like superfamily/Ribonuclease H"/>
    <property type="match status" value="1"/>
</dbReference>
<dbReference type="InterPro" id="IPR012337">
    <property type="entry name" value="RNaseH-like_sf"/>
</dbReference>
<dbReference type="PANTHER" id="PTHR47723:SF19">
    <property type="entry name" value="POLYNUCLEOTIDYL TRANSFERASE, RIBONUCLEASE H-LIKE SUPERFAMILY PROTEIN"/>
    <property type="match status" value="1"/>
</dbReference>
<sequence>MLSRAGRITLASSILSAIPNYYMQGIYLPEVVHKELDYLSRQFIWGTFRERRRPHLVSWERITQPKKVGGLGLRSSKDANQASMAKAHWRLLTEKEKLWSKAFCETYKIDNPKSNFKKLSPVMNNIAKGSHILMKGIKWIPRSGDKILFWSDNWVGNKPLNEVLYGPFSLNGESLMINEVILPSGKWDWDSIEYPLPEDIKSKIKAIPIQSESWLWVWNIHSLPKIQRFIWQLGHGKLLTKEALFAWGIADSDLCPRCQRKPESLNHLFRECPYSNLLWDTLTPSPINAMFLDLNFTDWLRSHSCLQTNLGGKATIFVKWNPPPEGAIKLNTNGFAFGNPGMAGAGRVFRDHLGNWILGFARNIGHTTSIVAELWAIRDGLKLAVSRGYNGLILETDSRTALTLLHAENCNFHSLAVLISDCRVLLRQLPDVQTTHIYREANSVADCLAKIGTRLNNPFAVFEQCNMNVAMLLLSDTIGNSVPRDVTII</sequence>
<dbReference type="Pfam" id="PF13456">
    <property type="entry name" value="RVT_3"/>
    <property type="match status" value="1"/>
</dbReference>
<evidence type="ECO:0000313" key="3">
    <source>
        <dbReference type="Proteomes" id="UP001054252"/>
    </source>
</evidence>
<feature type="domain" description="RNase H type-1" evidence="1">
    <location>
        <begin position="324"/>
        <end position="454"/>
    </location>
</feature>
<dbReference type="AlphaFoldDB" id="A0AAV5JMT0"/>
<organism evidence="2 3">
    <name type="scientific">Rubroshorea leprosula</name>
    <dbReference type="NCBI Taxonomy" id="152421"/>
    <lineage>
        <taxon>Eukaryota</taxon>
        <taxon>Viridiplantae</taxon>
        <taxon>Streptophyta</taxon>
        <taxon>Embryophyta</taxon>
        <taxon>Tracheophyta</taxon>
        <taxon>Spermatophyta</taxon>
        <taxon>Magnoliopsida</taxon>
        <taxon>eudicotyledons</taxon>
        <taxon>Gunneridae</taxon>
        <taxon>Pentapetalae</taxon>
        <taxon>rosids</taxon>
        <taxon>malvids</taxon>
        <taxon>Malvales</taxon>
        <taxon>Dipterocarpaceae</taxon>
        <taxon>Rubroshorea</taxon>
    </lineage>
</organism>
<accession>A0AAV5JMT0</accession>